<evidence type="ECO:0000313" key="2">
    <source>
        <dbReference type="EMBL" id="KGN46490.1"/>
    </source>
</evidence>
<reference evidence="2 3" key="3">
    <citation type="journal article" date="2010" name="BMC Genomics">
        <title>Transcriptome sequencing and comparative analysis of cucumber flowers with different sex types.</title>
        <authorList>
            <person name="Guo S."/>
            <person name="Zheng Y."/>
            <person name="Joung J.G."/>
            <person name="Liu S."/>
            <person name="Zhang Z."/>
            <person name="Crasta O.R."/>
            <person name="Sobral B.W."/>
            <person name="Xu Y."/>
            <person name="Huang S."/>
            <person name="Fei Z."/>
        </authorList>
    </citation>
    <scope>NUCLEOTIDE SEQUENCE [LARGE SCALE GENOMIC DNA]</scope>
    <source>
        <strain evidence="3">cv. 9930</strain>
    </source>
</reference>
<protein>
    <recommendedName>
        <fullName evidence="1">F-box domain-containing protein</fullName>
    </recommendedName>
</protein>
<dbReference type="AlphaFoldDB" id="A0A0A0K9U2"/>
<dbReference type="SMART" id="SM00256">
    <property type="entry name" value="FBOX"/>
    <property type="match status" value="1"/>
</dbReference>
<evidence type="ECO:0000313" key="3">
    <source>
        <dbReference type="Proteomes" id="UP000029981"/>
    </source>
</evidence>
<dbReference type="PANTHER" id="PTHR31672">
    <property type="entry name" value="BNACNNG10540D PROTEIN"/>
    <property type="match status" value="1"/>
</dbReference>
<dbReference type="InterPro" id="IPR001810">
    <property type="entry name" value="F-box_dom"/>
</dbReference>
<dbReference type="EMBL" id="CM002927">
    <property type="protein sequence ID" value="KGN46490.1"/>
    <property type="molecule type" value="Genomic_DNA"/>
</dbReference>
<reference evidence="2 3" key="2">
    <citation type="journal article" date="2009" name="PLoS ONE">
        <title>An integrated genetic and cytogenetic map of the cucumber genome.</title>
        <authorList>
            <person name="Ren Y."/>
            <person name="Zhang Z."/>
            <person name="Liu J."/>
            <person name="Staub J.E."/>
            <person name="Han Y."/>
            <person name="Cheng Z."/>
            <person name="Li X."/>
            <person name="Lu J."/>
            <person name="Miao H."/>
            <person name="Kang H."/>
            <person name="Xie B."/>
            <person name="Gu X."/>
            <person name="Wang X."/>
            <person name="Du Y."/>
            <person name="Jin W."/>
            <person name="Huang S."/>
        </authorList>
    </citation>
    <scope>NUCLEOTIDE SEQUENCE [LARGE SCALE GENOMIC DNA]</scope>
    <source>
        <strain evidence="3">cv. 9930</strain>
    </source>
</reference>
<dbReference type="InterPro" id="IPR050796">
    <property type="entry name" value="SCF_F-box_component"/>
</dbReference>
<name>A0A0A0K9U2_CUCSA</name>
<dbReference type="PANTHER" id="PTHR31672:SF13">
    <property type="entry name" value="F-BOX PROTEIN CPR30-LIKE"/>
    <property type="match status" value="1"/>
</dbReference>
<reference evidence="2 3" key="4">
    <citation type="journal article" date="2011" name="BMC Genomics">
        <title>RNA-Seq improves annotation of protein-coding genes in the cucumber genome.</title>
        <authorList>
            <person name="Li Z."/>
            <person name="Zhang Z."/>
            <person name="Yan P."/>
            <person name="Huang S."/>
            <person name="Fei Z."/>
            <person name="Lin K."/>
        </authorList>
    </citation>
    <scope>NUCLEOTIDE SEQUENCE [LARGE SCALE GENOMIC DNA]</scope>
    <source>
        <strain evidence="3">cv. 9930</strain>
    </source>
</reference>
<accession>A0A0A0K9U2</accession>
<organism evidence="2 3">
    <name type="scientific">Cucumis sativus</name>
    <name type="common">Cucumber</name>
    <dbReference type="NCBI Taxonomy" id="3659"/>
    <lineage>
        <taxon>Eukaryota</taxon>
        <taxon>Viridiplantae</taxon>
        <taxon>Streptophyta</taxon>
        <taxon>Embryophyta</taxon>
        <taxon>Tracheophyta</taxon>
        <taxon>Spermatophyta</taxon>
        <taxon>Magnoliopsida</taxon>
        <taxon>eudicotyledons</taxon>
        <taxon>Gunneridae</taxon>
        <taxon>Pentapetalae</taxon>
        <taxon>rosids</taxon>
        <taxon>fabids</taxon>
        <taxon>Cucurbitales</taxon>
        <taxon>Cucurbitaceae</taxon>
        <taxon>Benincaseae</taxon>
        <taxon>Cucumis</taxon>
    </lineage>
</organism>
<dbReference type="InterPro" id="IPR013187">
    <property type="entry name" value="F-box-assoc_dom_typ3"/>
</dbReference>
<reference evidence="2 3" key="1">
    <citation type="journal article" date="2009" name="Nat. Genet.">
        <title>The genome of the cucumber, Cucumis sativus L.</title>
        <authorList>
            <person name="Huang S."/>
            <person name="Li R."/>
            <person name="Zhang Z."/>
            <person name="Li L."/>
            <person name="Gu X."/>
            <person name="Fan W."/>
            <person name="Lucas W.J."/>
            <person name="Wang X."/>
            <person name="Xie B."/>
            <person name="Ni P."/>
            <person name="Ren Y."/>
            <person name="Zhu H."/>
            <person name="Li J."/>
            <person name="Lin K."/>
            <person name="Jin W."/>
            <person name="Fei Z."/>
            <person name="Li G."/>
            <person name="Staub J."/>
            <person name="Kilian A."/>
            <person name="van der Vossen E.A."/>
            <person name="Wu Y."/>
            <person name="Guo J."/>
            <person name="He J."/>
            <person name="Jia Z."/>
            <person name="Ren Y."/>
            <person name="Tian G."/>
            <person name="Lu Y."/>
            <person name="Ruan J."/>
            <person name="Qian W."/>
            <person name="Wang M."/>
            <person name="Huang Q."/>
            <person name="Li B."/>
            <person name="Xuan Z."/>
            <person name="Cao J."/>
            <person name="Asan"/>
            <person name="Wu Z."/>
            <person name="Zhang J."/>
            <person name="Cai Q."/>
            <person name="Bai Y."/>
            <person name="Zhao B."/>
            <person name="Han Y."/>
            <person name="Li Y."/>
            <person name="Li X."/>
            <person name="Wang S."/>
            <person name="Shi Q."/>
            <person name="Liu S."/>
            <person name="Cho W.K."/>
            <person name="Kim J.Y."/>
            <person name="Xu Y."/>
            <person name="Heller-Uszynska K."/>
            <person name="Miao H."/>
            <person name="Cheng Z."/>
            <person name="Zhang S."/>
            <person name="Wu J."/>
            <person name="Yang Y."/>
            <person name="Kang H."/>
            <person name="Li M."/>
            <person name="Liang H."/>
            <person name="Ren X."/>
            <person name="Shi Z."/>
            <person name="Wen M."/>
            <person name="Jian M."/>
            <person name="Yang H."/>
            <person name="Zhang G."/>
            <person name="Yang Z."/>
            <person name="Chen R."/>
            <person name="Liu S."/>
            <person name="Li J."/>
            <person name="Ma L."/>
            <person name="Liu H."/>
            <person name="Zhou Y."/>
            <person name="Zhao J."/>
            <person name="Fang X."/>
            <person name="Li G."/>
            <person name="Fang L."/>
            <person name="Li Y."/>
            <person name="Liu D."/>
            <person name="Zheng H."/>
            <person name="Zhang Y."/>
            <person name="Qin N."/>
            <person name="Li Z."/>
            <person name="Yang G."/>
            <person name="Yang S."/>
            <person name="Bolund L."/>
            <person name="Kristiansen K."/>
            <person name="Zheng H."/>
            <person name="Li S."/>
            <person name="Zhang X."/>
            <person name="Yang H."/>
            <person name="Wang J."/>
            <person name="Sun R."/>
            <person name="Zhang B."/>
            <person name="Jiang S."/>
            <person name="Wang J."/>
            <person name="Du Y."/>
            <person name="Li S."/>
        </authorList>
    </citation>
    <scope>NUCLEOTIDE SEQUENCE [LARGE SCALE GENOMIC DNA]</scope>
    <source>
        <strain evidence="3">cv. 9930</strain>
    </source>
</reference>
<sequence length="227" mass="26282">MELGRGLPPHIVGEILCRVVISNLPNLRLLSKAWNHFILHNAHHFFFTNANDAFLLSTCDRTPNNKDLYPKMHCIRFDTTKHLGLDLESEWTKSPSLTLDGDWLFIYMNDNSCNGLVFICKCAFRSRCDGIFNPLTNEFLQVPRGEFDGDNYYFGLGFSPTTKQYKLFRVTDSFFIDGNFDNNSSIMDVLHFSRRSETNHNYNQWRQLHSIPPIICSHGAYLNGIIY</sequence>
<dbReference type="Pfam" id="PF00646">
    <property type="entry name" value="F-box"/>
    <property type="match status" value="1"/>
</dbReference>
<feature type="domain" description="F-box" evidence="1">
    <location>
        <begin position="7"/>
        <end position="47"/>
    </location>
</feature>
<proteinExistence type="predicted"/>
<dbReference type="Pfam" id="PF08268">
    <property type="entry name" value="FBA_3"/>
    <property type="match status" value="1"/>
</dbReference>
<dbReference type="Gramene" id="KGN46490">
    <property type="protein sequence ID" value="KGN46490"/>
    <property type="gene ID" value="Csa_6G102760"/>
</dbReference>
<dbReference type="Proteomes" id="UP000029981">
    <property type="component" value="Chromosome 6"/>
</dbReference>
<evidence type="ECO:0000259" key="1">
    <source>
        <dbReference type="SMART" id="SM00256"/>
    </source>
</evidence>
<keyword evidence="3" id="KW-1185">Reference proteome</keyword>
<gene>
    <name evidence="2" type="ORF">Csa_6G102760</name>
</gene>